<dbReference type="GO" id="GO:0003677">
    <property type="term" value="F:DNA binding"/>
    <property type="evidence" value="ECO:0007669"/>
    <property type="project" value="UniProtKB-KW"/>
</dbReference>
<evidence type="ECO:0000256" key="5">
    <source>
        <dbReference type="ARBA" id="ARBA00023163"/>
    </source>
</evidence>
<dbReference type="InterPro" id="IPR014284">
    <property type="entry name" value="RNA_pol_sigma-70_dom"/>
</dbReference>
<feature type="domain" description="RNA polymerase sigma-70 region 2" evidence="6">
    <location>
        <begin position="19"/>
        <end position="83"/>
    </location>
</feature>
<keyword evidence="5" id="KW-0804">Transcription</keyword>
<dbReference type="GO" id="GO:0006352">
    <property type="term" value="P:DNA-templated transcription initiation"/>
    <property type="evidence" value="ECO:0007669"/>
    <property type="project" value="InterPro"/>
</dbReference>
<dbReference type="SUPFAM" id="SSF88946">
    <property type="entry name" value="Sigma2 domain of RNA polymerase sigma factors"/>
    <property type="match status" value="1"/>
</dbReference>
<dbReference type="InterPro" id="IPR013325">
    <property type="entry name" value="RNA_pol_sigma_r2"/>
</dbReference>
<gene>
    <name evidence="8" type="ORF">NT6N_37180</name>
</gene>
<dbReference type="InterPro" id="IPR013249">
    <property type="entry name" value="RNA_pol_sigma70_r4_t2"/>
</dbReference>
<dbReference type="EMBL" id="AP026866">
    <property type="protein sequence ID" value="BDS08678.1"/>
    <property type="molecule type" value="Genomic_DNA"/>
</dbReference>
<accession>A0AAT9FRS9</accession>
<dbReference type="NCBIfam" id="TIGR02937">
    <property type="entry name" value="sigma70-ECF"/>
    <property type="match status" value="1"/>
</dbReference>
<evidence type="ECO:0000313" key="8">
    <source>
        <dbReference type="EMBL" id="BDS08678.1"/>
    </source>
</evidence>
<name>A0AAT9FRS9_9BACT</name>
<keyword evidence="2" id="KW-0805">Transcription regulation</keyword>
<dbReference type="Pfam" id="PF04542">
    <property type="entry name" value="Sigma70_r2"/>
    <property type="match status" value="1"/>
</dbReference>
<evidence type="ECO:0000259" key="6">
    <source>
        <dbReference type="Pfam" id="PF04542"/>
    </source>
</evidence>
<dbReference type="AlphaFoldDB" id="A0AAT9FRS9"/>
<dbReference type="PANTHER" id="PTHR43133:SF8">
    <property type="entry name" value="RNA POLYMERASE SIGMA FACTOR HI_1459-RELATED"/>
    <property type="match status" value="1"/>
</dbReference>
<dbReference type="InterPro" id="IPR007627">
    <property type="entry name" value="RNA_pol_sigma70_r2"/>
</dbReference>
<evidence type="ECO:0000256" key="2">
    <source>
        <dbReference type="ARBA" id="ARBA00023015"/>
    </source>
</evidence>
<keyword evidence="3" id="KW-0731">Sigma factor</keyword>
<evidence type="ECO:0000259" key="7">
    <source>
        <dbReference type="Pfam" id="PF08281"/>
    </source>
</evidence>
<keyword evidence="4" id="KW-0238">DNA-binding</keyword>
<protein>
    <recommendedName>
        <fullName evidence="9">RNA polymerase subunit sigma-24</fullName>
    </recommendedName>
</protein>
<dbReference type="Pfam" id="PF08281">
    <property type="entry name" value="Sigma70_r4_2"/>
    <property type="match status" value="1"/>
</dbReference>
<evidence type="ECO:0000256" key="1">
    <source>
        <dbReference type="ARBA" id="ARBA00010641"/>
    </source>
</evidence>
<dbReference type="GO" id="GO:0016987">
    <property type="term" value="F:sigma factor activity"/>
    <property type="evidence" value="ECO:0007669"/>
    <property type="project" value="UniProtKB-KW"/>
</dbReference>
<feature type="domain" description="RNA polymerase sigma factor 70 region 4 type 2" evidence="7">
    <location>
        <begin position="111"/>
        <end position="163"/>
    </location>
</feature>
<dbReference type="InterPro" id="IPR013324">
    <property type="entry name" value="RNA_pol_sigma_r3/r4-like"/>
</dbReference>
<dbReference type="InterPro" id="IPR036388">
    <property type="entry name" value="WH-like_DNA-bd_sf"/>
</dbReference>
<dbReference type="Gene3D" id="1.10.1740.10">
    <property type="match status" value="1"/>
</dbReference>
<proteinExistence type="inferred from homology"/>
<dbReference type="KEGG" id="osu:NT6N_37180"/>
<evidence type="ECO:0000256" key="4">
    <source>
        <dbReference type="ARBA" id="ARBA00023125"/>
    </source>
</evidence>
<sequence length="176" mass="20645">MTTGMARCDESAWRAFHAEYFNWLYAQALLRAPNDGDAAEIVQLTCLRAVRHVKPFECDSEFKNWLRCLMRCVIVDHTRQINRRSLLMEKFTLWQELRNDHSAERRLDNHEAIQGMLAFLPPEDADLIQLKYVEGWSTKELAERGQTTTKAIESKLGRLRKKLKNELSHQQERTAQ</sequence>
<evidence type="ECO:0000256" key="3">
    <source>
        <dbReference type="ARBA" id="ARBA00023082"/>
    </source>
</evidence>
<dbReference type="SUPFAM" id="SSF88659">
    <property type="entry name" value="Sigma3 and sigma4 domains of RNA polymerase sigma factors"/>
    <property type="match status" value="1"/>
</dbReference>
<dbReference type="PANTHER" id="PTHR43133">
    <property type="entry name" value="RNA POLYMERASE ECF-TYPE SIGMA FACTO"/>
    <property type="match status" value="1"/>
</dbReference>
<evidence type="ECO:0008006" key="9">
    <source>
        <dbReference type="Google" id="ProtNLM"/>
    </source>
</evidence>
<comment type="similarity">
    <text evidence="1">Belongs to the sigma-70 factor family. ECF subfamily.</text>
</comment>
<dbReference type="Gene3D" id="1.10.10.10">
    <property type="entry name" value="Winged helix-like DNA-binding domain superfamily/Winged helix DNA-binding domain"/>
    <property type="match status" value="1"/>
</dbReference>
<organism evidence="8">
    <name type="scientific">Oceaniferula spumae</name>
    <dbReference type="NCBI Taxonomy" id="2979115"/>
    <lineage>
        <taxon>Bacteria</taxon>
        <taxon>Pseudomonadati</taxon>
        <taxon>Verrucomicrobiota</taxon>
        <taxon>Verrucomicrobiia</taxon>
        <taxon>Verrucomicrobiales</taxon>
        <taxon>Verrucomicrobiaceae</taxon>
        <taxon>Oceaniferula</taxon>
    </lineage>
</organism>
<reference evidence="8" key="1">
    <citation type="submission" date="2024-07" db="EMBL/GenBank/DDBJ databases">
        <title>Complete genome sequence of Verrucomicrobiaceae bacterium NT6N.</title>
        <authorList>
            <person name="Huang C."/>
            <person name="Takami H."/>
            <person name="Hamasaki K."/>
        </authorList>
    </citation>
    <scope>NUCLEOTIDE SEQUENCE</scope>
    <source>
        <strain evidence="8">NT6N</strain>
    </source>
</reference>
<dbReference type="InterPro" id="IPR039425">
    <property type="entry name" value="RNA_pol_sigma-70-like"/>
</dbReference>